<dbReference type="PROSITE" id="PS51186">
    <property type="entry name" value="GNAT"/>
    <property type="match status" value="1"/>
</dbReference>
<dbReference type="STRING" id="904291.A7J15_02575"/>
<evidence type="ECO:0000313" key="2">
    <source>
        <dbReference type="EMBL" id="OCG75412.1"/>
    </source>
</evidence>
<sequence>MGGGRVIIEPLIVPESLDGPGGEDFVAFVELLNAQARRDGGSDLVKRHVTDLLSQHQAQQDYRRAAILAREDGVIIGAGCVEYDRAAERTCEAEIAMAASHESDALADALWRATEDLARAEGRSVLATWSHHRYSEGGERLVPPTGAGSLPRDAQTGHLLRNGFVLQQVDRGSVFDLHGSYDGVDALLERALAKAGPDYRVEWWTGATPEEHLEGLAAAITRMSTDAPSGDMDVEETPWSGDRLRRREARIERAGALLGVTAVIHVPTGTVAAFNELGVPADRSEVTSQYATLVLAEHRGRKLGSIVKCVGLKRWHEAVPESPCVVTFNAEENRYMLDVNEAVGFTPIVSGGAWEKRLTVEG</sequence>
<feature type="domain" description="N-acetyltransferase" evidence="1">
    <location>
        <begin position="6"/>
        <end position="194"/>
    </location>
</feature>
<dbReference type="InterPro" id="IPR000182">
    <property type="entry name" value="GNAT_dom"/>
</dbReference>
<dbReference type="Proteomes" id="UP000093355">
    <property type="component" value="Unassembled WGS sequence"/>
</dbReference>
<dbReference type="AlphaFoldDB" id="A0A1B9NFN7"/>
<gene>
    <name evidence="2" type="ORF">A7J15_02575</name>
</gene>
<name>A0A1B9NFN7_9MICO</name>
<accession>A0A1B9NFN7</accession>
<evidence type="ECO:0000313" key="3">
    <source>
        <dbReference type="Proteomes" id="UP000093355"/>
    </source>
</evidence>
<proteinExistence type="predicted"/>
<dbReference type="GO" id="GO:0016747">
    <property type="term" value="F:acyltransferase activity, transferring groups other than amino-acyl groups"/>
    <property type="evidence" value="ECO:0007669"/>
    <property type="project" value="InterPro"/>
</dbReference>
<reference evidence="2 3" key="1">
    <citation type="submission" date="2016-05" db="EMBL/GenBank/DDBJ databases">
        <authorList>
            <person name="Lavstsen T."/>
            <person name="Jespersen J.S."/>
        </authorList>
    </citation>
    <scope>NUCLEOTIDE SEQUENCE [LARGE SCALE GENOMIC DNA]</scope>
    <source>
        <strain evidence="2 3">YLB-01</strain>
    </source>
</reference>
<dbReference type="Gene3D" id="3.40.630.30">
    <property type="match status" value="1"/>
</dbReference>
<organism evidence="2 3">
    <name type="scientific">Microbacterium sediminis</name>
    <dbReference type="NCBI Taxonomy" id="904291"/>
    <lineage>
        <taxon>Bacteria</taxon>
        <taxon>Bacillati</taxon>
        <taxon>Actinomycetota</taxon>
        <taxon>Actinomycetes</taxon>
        <taxon>Micrococcales</taxon>
        <taxon>Microbacteriaceae</taxon>
        <taxon>Microbacterium</taxon>
    </lineage>
</organism>
<protein>
    <recommendedName>
        <fullName evidence="1">N-acetyltransferase domain-containing protein</fullName>
    </recommendedName>
</protein>
<dbReference type="EMBL" id="LXMD01000013">
    <property type="protein sequence ID" value="OCG75412.1"/>
    <property type="molecule type" value="Genomic_DNA"/>
</dbReference>
<evidence type="ECO:0000259" key="1">
    <source>
        <dbReference type="PROSITE" id="PS51186"/>
    </source>
</evidence>
<keyword evidence="3" id="KW-1185">Reference proteome</keyword>
<comment type="caution">
    <text evidence="2">The sequence shown here is derived from an EMBL/GenBank/DDBJ whole genome shotgun (WGS) entry which is preliminary data.</text>
</comment>